<dbReference type="AlphaFoldDB" id="A0A1I5J9D6"/>
<dbReference type="STRING" id="1121869.SAMN03084138_00053"/>
<protein>
    <submittedName>
        <fullName evidence="1">Uncharacterized protein</fullName>
    </submittedName>
</protein>
<organism evidence="1 2">
    <name type="scientific">Enterovibrio norvegicus DSM 15893</name>
    <dbReference type="NCBI Taxonomy" id="1121869"/>
    <lineage>
        <taxon>Bacteria</taxon>
        <taxon>Pseudomonadati</taxon>
        <taxon>Pseudomonadota</taxon>
        <taxon>Gammaproteobacteria</taxon>
        <taxon>Vibrionales</taxon>
        <taxon>Vibrionaceae</taxon>
        <taxon>Enterovibrio</taxon>
    </lineage>
</organism>
<accession>A0A1I5J9D6</accession>
<evidence type="ECO:0000313" key="2">
    <source>
        <dbReference type="Proteomes" id="UP000182692"/>
    </source>
</evidence>
<name>A0A1I5J9D6_9GAMM</name>
<sequence>MADQENKLFCNECACMTSHQRIDLEPLKADANSTLFHRATIVISNSIDVMLGSSYQQCDHCGSTFGYPESGGGF</sequence>
<dbReference type="OrthoDB" id="5917481at2"/>
<dbReference type="RefSeq" id="WP_017008404.1">
    <property type="nucleotide sequence ID" value="NZ_FOWR01000001.1"/>
</dbReference>
<dbReference type="GeneID" id="35873795"/>
<evidence type="ECO:0000313" key="1">
    <source>
        <dbReference type="EMBL" id="SFO69425.1"/>
    </source>
</evidence>
<reference evidence="1 2" key="1">
    <citation type="submission" date="2016-10" db="EMBL/GenBank/DDBJ databases">
        <authorList>
            <person name="de Groot N.N."/>
        </authorList>
    </citation>
    <scope>NUCLEOTIDE SEQUENCE [LARGE SCALE GENOMIC DNA]</scope>
    <source>
        <strain evidence="1 2">DSM 15893</strain>
    </source>
</reference>
<dbReference type="Proteomes" id="UP000182692">
    <property type="component" value="Unassembled WGS sequence"/>
</dbReference>
<gene>
    <name evidence="1" type="ORF">SAMN03084138_00053</name>
</gene>
<proteinExistence type="predicted"/>
<dbReference type="EMBL" id="FOWR01000001">
    <property type="protein sequence ID" value="SFO69425.1"/>
    <property type="molecule type" value="Genomic_DNA"/>
</dbReference>